<comment type="caution">
    <text evidence="2">The sequence shown here is derived from an EMBL/GenBank/DDBJ whole genome shotgun (WGS) entry which is preliminary data.</text>
</comment>
<evidence type="ECO:0000313" key="3">
    <source>
        <dbReference type="Proteomes" id="UP000523447"/>
    </source>
</evidence>
<dbReference type="Proteomes" id="UP000523447">
    <property type="component" value="Unassembled WGS sequence"/>
</dbReference>
<dbReference type="EMBL" id="JAAXPE010000074">
    <property type="protein sequence ID" value="NKY89887.1"/>
    <property type="molecule type" value="Genomic_DNA"/>
</dbReference>
<reference evidence="2 3" key="1">
    <citation type="submission" date="2020-04" db="EMBL/GenBank/DDBJ databases">
        <title>MicrobeNet Type strains.</title>
        <authorList>
            <person name="Nicholson A.C."/>
        </authorList>
    </citation>
    <scope>NUCLEOTIDE SEQUENCE [LARGE SCALE GENOMIC DNA]</scope>
    <source>
        <strain evidence="2 3">DSM 44445</strain>
    </source>
</reference>
<dbReference type="AlphaFoldDB" id="A0A7X6RKZ7"/>
<feature type="compositionally biased region" description="Low complexity" evidence="1">
    <location>
        <begin position="7"/>
        <end position="29"/>
    </location>
</feature>
<name>A0A7X6RKZ7_9NOCA</name>
<dbReference type="RefSeq" id="WP_157171601.1">
    <property type="nucleotide sequence ID" value="NZ_CAWPHS010000072.1"/>
</dbReference>
<proteinExistence type="predicted"/>
<feature type="compositionally biased region" description="Low complexity" evidence="1">
    <location>
        <begin position="141"/>
        <end position="153"/>
    </location>
</feature>
<feature type="region of interest" description="Disordered" evidence="1">
    <location>
        <begin position="74"/>
        <end position="185"/>
    </location>
</feature>
<protein>
    <submittedName>
        <fullName evidence="2">Uncharacterized protein</fullName>
    </submittedName>
</protein>
<evidence type="ECO:0000313" key="2">
    <source>
        <dbReference type="EMBL" id="NKY89887.1"/>
    </source>
</evidence>
<feature type="compositionally biased region" description="Basic and acidic residues" evidence="1">
    <location>
        <begin position="77"/>
        <end position="90"/>
    </location>
</feature>
<accession>A0A7X6RKZ7</accession>
<gene>
    <name evidence="2" type="ORF">HGA07_30440</name>
</gene>
<organism evidence="2 3">
    <name type="scientific">Nocardia veterana</name>
    <dbReference type="NCBI Taxonomy" id="132249"/>
    <lineage>
        <taxon>Bacteria</taxon>
        <taxon>Bacillati</taxon>
        <taxon>Actinomycetota</taxon>
        <taxon>Actinomycetes</taxon>
        <taxon>Mycobacteriales</taxon>
        <taxon>Nocardiaceae</taxon>
        <taxon>Nocardia</taxon>
    </lineage>
</organism>
<evidence type="ECO:0000256" key="1">
    <source>
        <dbReference type="SAM" id="MobiDB-lite"/>
    </source>
</evidence>
<feature type="region of interest" description="Disordered" evidence="1">
    <location>
        <begin position="1"/>
        <end position="30"/>
    </location>
</feature>
<keyword evidence="3" id="KW-1185">Reference proteome</keyword>
<sequence>MSTQNITTPATSAGSGSSDAAATAADAPALRTDSDKALWSALVRHPGSTATELANAAGTAASTARRILSQWAVTGAAHRDRVPDSPRTADRWSVITTNCGTERGTPVAKMDSSVPPGPAGTDAASSAESGPTGDATDDSAPDTGAADSGAATAHQEGSPRLAPGALRGQVEDFLRNHPTSEFSPHEIGKALARSSGAVHNALARLSELGTARRTSDRPKKFALANP</sequence>